<evidence type="ECO:0000313" key="3">
    <source>
        <dbReference type="EMBL" id="MDY3561865.1"/>
    </source>
</evidence>
<accession>A0ABU5F2S3</accession>
<keyword evidence="2" id="KW-0472">Membrane</keyword>
<name>A0ABU5F2S3_9BACT</name>
<evidence type="ECO:0000313" key="4">
    <source>
        <dbReference type="Proteomes" id="UP001272242"/>
    </source>
</evidence>
<sequence>MEAYLSYLGDHAVALAVVFAVGRALRRDIGAKSERHRVHGRYVFWWAVGAFAVGGAVGPWMGADLPNGAIGFSGFCLLGGWLAGSLHGAVVLAARPGSASRGRTPDAEPGRVGPV</sequence>
<evidence type="ECO:0000256" key="1">
    <source>
        <dbReference type="SAM" id="MobiDB-lite"/>
    </source>
</evidence>
<keyword evidence="2" id="KW-1133">Transmembrane helix</keyword>
<feature type="region of interest" description="Disordered" evidence="1">
    <location>
        <begin position="96"/>
        <end position="115"/>
    </location>
</feature>
<keyword evidence="2" id="KW-0812">Transmembrane</keyword>
<keyword evidence="4" id="KW-1185">Reference proteome</keyword>
<dbReference type="RefSeq" id="WP_320688211.1">
    <property type="nucleotide sequence ID" value="NZ_JAXBLV010000201.1"/>
</dbReference>
<dbReference type="EMBL" id="JAXBLV010000201">
    <property type="protein sequence ID" value="MDY3561865.1"/>
    <property type="molecule type" value="Genomic_DNA"/>
</dbReference>
<feature type="transmembrane region" description="Helical" evidence="2">
    <location>
        <begin position="6"/>
        <end position="22"/>
    </location>
</feature>
<feature type="transmembrane region" description="Helical" evidence="2">
    <location>
        <begin position="43"/>
        <end position="63"/>
    </location>
</feature>
<evidence type="ECO:0000256" key="2">
    <source>
        <dbReference type="SAM" id="Phobius"/>
    </source>
</evidence>
<protein>
    <submittedName>
        <fullName evidence="3">Uncharacterized protein</fullName>
    </submittedName>
</protein>
<reference evidence="4" key="1">
    <citation type="journal article" date="2023" name="Mar. Drugs">
        <title>Gemmata algarum, a Novel Planctomycete Isolated from an Algal Mat, Displays Antimicrobial Activity.</title>
        <authorList>
            <person name="Kumar G."/>
            <person name="Kallscheuer N."/>
            <person name="Kashif M."/>
            <person name="Ahamad S."/>
            <person name="Jagadeeshwari U."/>
            <person name="Pannikurungottu S."/>
            <person name="Haufschild T."/>
            <person name="Kabuu M."/>
            <person name="Sasikala C."/>
            <person name="Jogler C."/>
            <person name="Ramana C."/>
        </authorList>
    </citation>
    <scope>NUCLEOTIDE SEQUENCE [LARGE SCALE GENOMIC DNA]</scope>
    <source>
        <strain evidence="4">JC673</strain>
    </source>
</reference>
<comment type="caution">
    <text evidence="3">The sequence shown here is derived from an EMBL/GenBank/DDBJ whole genome shotgun (WGS) entry which is preliminary data.</text>
</comment>
<organism evidence="3 4">
    <name type="scientific">Gemmata algarum</name>
    <dbReference type="NCBI Taxonomy" id="2975278"/>
    <lineage>
        <taxon>Bacteria</taxon>
        <taxon>Pseudomonadati</taxon>
        <taxon>Planctomycetota</taxon>
        <taxon>Planctomycetia</taxon>
        <taxon>Gemmatales</taxon>
        <taxon>Gemmataceae</taxon>
        <taxon>Gemmata</taxon>
    </lineage>
</organism>
<proteinExistence type="predicted"/>
<feature type="transmembrane region" description="Helical" evidence="2">
    <location>
        <begin position="69"/>
        <end position="94"/>
    </location>
</feature>
<dbReference type="Proteomes" id="UP001272242">
    <property type="component" value="Unassembled WGS sequence"/>
</dbReference>
<gene>
    <name evidence="3" type="ORF">R5W23_003293</name>
</gene>